<evidence type="ECO:0000313" key="1">
    <source>
        <dbReference type="Proteomes" id="UP000887565"/>
    </source>
</evidence>
<name>A0A915K5D8_ROMCU</name>
<reference evidence="2" key="1">
    <citation type="submission" date="2022-11" db="UniProtKB">
        <authorList>
            <consortium name="WormBaseParasite"/>
        </authorList>
    </citation>
    <scope>IDENTIFICATION</scope>
</reference>
<keyword evidence="1" id="KW-1185">Reference proteome</keyword>
<dbReference type="WBParaSite" id="nRc.2.0.1.t33553-RA">
    <property type="protein sequence ID" value="nRc.2.0.1.t33553-RA"/>
    <property type="gene ID" value="nRc.2.0.1.g33553"/>
</dbReference>
<protein>
    <submittedName>
        <fullName evidence="2">Uncharacterized protein</fullName>
    </submittedName>
</protein>
<organism evidence="1 2">
    <name type="scientific">Romanomermis culicivorax</name>
    <name type="common">Nematode worm</name>
    <dbReference type="NCBI Taxonomy" id="13658"/>
    <lineage>
        <taxon>Eukaryota</taxon>
        <taxon>Metazoa</taxon>
        <taxon>Ecdysozoa</taxon>
        <taxon>Nematoda</taxon>
        <taxon>Enoplea</taxon>
        <taxon>Dorylaimia</taxon>
        <taxon>Mermithida</taxon>
        <taxon>Mermithoidea</taxon>
        <taxon>Mermithidae</taxon>
        <taxon>Romanomermis</taxon>
    </lineage>
</organism>
<dbReference type="AlphaFoldDB" id="A0A915K5D8"/>
<sequence length="90" mass="10358">TEETFKHLLNQFDKEANKKPAEKSIIIAPVALRQAKHEHEPEFKQMLSQLSANVTQIFHKDLMGNMGNKRPINNFTDTQLTMCYDFGPVL</sequence>
<proteinExistence type="predicted"/>
<dbReference type="Proteomes" id="UP000887565">
    <property type="component" value="Unplaced"/>
</dbReference>
<accession>A0A915K5D8</accession>
<evidence type="ECO:0000313" key="2">
    <source>
        <dbReference type="WBParaSite" id="nRc.2.0.1.t33553-RA"/>
    </source>
</evidence>